<protein>
    <recommendedName>
        <fullName evidence="4">Protein kinase</fullName>
    </recommendedName>
</protein>
<accession>A0ABY9WZR2</accession>
<reference evidence="2 3" key="1">
    <citation type="submission" date="2019-08" db="EMBL/GenBank/DDBJ databases">
        <title>Archangium and Cystobacter genomes.</title>
        <authorList>
            <person name="Chen I.-C.K."/>
            <person name="Wielgoss S."/>
        </authorList>
    </citation>
    <scope>NUCLEOTIDE SEQUENCE [LARGE SCALE GENOMIC DNA]</scope>
    <source>
        <strain evidence="2 3">Cbm 6</strain>
    </source>
</reference>
<dbReference type="EMBL" id="CP043494">
    <property type="protein sequence ID" value="WNG48637.1"/>
    <property type="molecule type" value="Genomic_DNA"/>
</dbReference>
<evidence type="ECO:0000256" key="1">
    <source>
        <dbReference type="SAM" id="MobiDB-lite"/>
    </source>
</evidence>
<evidence type="ECO:0008006" key="4">
    <source>
        <dbReference type="Google" id="ProtNLM"/>
    </source>
</evidence>
<dbReference type="Proteomes" id="UP001611383">
    <property type="component" value="Chromosome"/>
</dbReference>
<evidence type="ECO:0000313" key="2">
    <source>
        <dbReference type="EMBL" id="WNG48637.1"/>
    </source>
</evidence>
<feature type="compositionally biased region" description="Acidic residues" evidence="1">
    <location>
        <begin position="1"/>
        <end position="10"/>
    </location>
</feature>
<gene>
    <name evidence="2" type="ORF">F0U60_34385</name>
</gene>
<evidence type="ECO:0000313" key="3">
    <source>
        <dbReference type="Proteomes" id="UP001611383"/>
    </source>
</evidence>
<name>A0ABY9WZR2_9BACT</name>
<proteinExistence type="predicted"/>
<dbReference type="RefSeq" id="WP_395806285.1">
    <property type="nucleotide sequence ID" value="NZ_CP043494.1"/>
</dbReference>
<feature type="region of interest" description="Disordered" evidence="1">
    <location>
        <begin position="1"/>
        <end position="23"/>
    </location>
</feature>
<organism evidence="2 3">
    <name type="scientific">Archangium minus</name>
    <dbReference type="NCBI Taxonomy" id="83450"/>
    <lineage>
        <taxon>Bacteria</taxon>
        <taxon>Pseudomonadati</taxon>
        <taxon>Myxococcota</taxon>
        <taxon>Myxococcia</taxon>
        <taxon>Myxococcales</taxon>
        <taxon>Cystobacterineae</taxon>
        <taxon>Archangiaceae</taxon>
        <taxon>Archangium</taxon>
    </lineage>
</organism>
<feature type="region of interest" description="Disordered" evidence="1">
    <location>
        <begin position="152"/>
        <end position="177"/>
    </location>
</feature>
<keyword evidence="3" id="KW-1185">Reference proteome</keyword>
<sequence>MDENDESNWEEVERLGSYQLREQVPLDEPSQGELFRAKNETSGATALLFKPAKKDGTEPLTDWRVSCVSSASLGYLALEVEQTPWSVAPDKQSTETLLCTLEDVLAGVRRMSQAVSSNDPRQWRHLGWVMAGVASACVLGFALVHMDFASPPTSEPDSVASAPAPWEHEAPTDTVASDSFTSSLGDTTPPGLPFLARPLPREPFKGQKRPPCTRYTEVELVGACWMPHELKAPCPDALFEHQGKCYAPTFSAKSPPQSVGQ</sequence>